<evidence type="ECO:0000256" key="1">
    <source>
        <dbReference type="ARBA" id="ARBA00001974"/>
    </source>
</evidence>
<accession>A0ABP6V1I6</accession>
<comment type="similarity">
    <text evidence="3">Belongs to the UbiH/COQ6 family.</text>
</comment>
<dbReference type="PRINTS" id="PR00420">
    <property type="entry name" value="RNGMNOXGNASE"/>
</dbReference>
<dbReference type="PANTHER" id="PTHR43876:SF10">
    <property type="entry name" value="3-DEMETHOXYUBIQUINOL 3-HYDROXYLASE"/>
    <property type="match status" value="1"/>
</dbReference>
<dbReference type="Pfam" id="PF01494">
    <property type="entry name" value="FAD_binding_3"/>
    <property type="match status" value="1"/>
</dbReference>
<evidence type="ECO:0000259" key="9">
    <source>
        <dbReference type="Pfam" id="PF01494"/>
    </source>
</evidence>
<evidence type="ECO:0000256" key="2">
    <source>
        <dbReference type="ARBA" id="ARBA00004749"/>
    </source>
</evidence>
<evidence type="ECO:0000256" key="4">
    <source>
        <dbReference type="ARBA" id="ARBA00022630"/>
    </source>
</evidence>
<evidence type="ECO:0000256" key="6">
    <source>
        <dbReference type="ARBA" id="ARBA00023002"/>
    </source>
</evidence>
<comment type="cofactor">
    <cofactor evidence="1">
        <name>FAD</name>
        <dbReference type="ChEBI" id="CHEBI:57692"/>
    </cofactor>
</comment>
<keyword evidence="5" id="KW-0274">FAD</keyword>
<evidence type="ECO:0000256" key="3">
    <source>
        <dbReference type="ARBA" id="ARBA00005349"/>
    </source>
</evidence>
<dbReference type="SUPFAM" id="SSF51905">
    <property type="entry name" value="FAD/NAD(P)-binding domain"/>
    <property type="match status" value="1"/>
</dbReference>
<keyword evidence="11" id="KW-1185">Reference proteome</keyword>
<dbReference type="InterPro" id="IPR036188">
    <property type="entry name" value="FAD/NAD-bd_sf"/>
</dbReference>
<feature type="domain" description="FAD-binding" evidence="9">
    <location>
        <begin position="13"/>
        <end position="347"/>
    </location>
</feature>
<keyword evidence="8" id="KW-1133">Transmembrane helix</keyword>
<reference evidence="11" key="1">
    <citation type="journal article" date="2019" name="Int. J. Syst. Evol. Microbiol.">
        <title>The Global Catalogue of Microorganisms (GCM) 10K type strain sequencing project: providing services to taxonomists for standard genome sequencing and annotation.</title>
        <authorList>
            <consortium name="The Broad Institute Genomics Platform"/>
            <consortium name="The Broad Institute Genome Sequencing Center for Infectious Disease"/>
            <person name="Wu L."/>
            <person name="Ma J."/>
        </authorList>
    </citation>
    <scope>NUCLEOTIDE SEQUENCE [LARGE SCALE GENOMIC DNA]</scope>
    <source>
        <strain evidence="11">JCM 17110</strain>
    </source>
</reference>
<dbReference type="Gene3D" id="3.50.50.60">
    <property type="entry name" value="FAD/NAD(P)-binding domain"/>
    <property type="match status" value="2"/>
</dbReference>
<keyword evidence="6" id="KW-0560">Oxidoreductase</keyword>
<organism evidence="10 11">
    <name type="scientific">Zobellella aerophila</name>
    <dbReference type="NCBI Taxonomy" id="870480"/>
    <lineage>
        <taxon>Bacteria</taxon>
        <taxon>Pseudomonadati</taxon>
        <taxon>Pseudomonadota</taxon>
        <taxon>Gammaproteobacteria</taxon>
        <taxon>Aeromonadales</taxon>
        <taxon>Aeromonadaceae</taxon>
        <taxon>Zobellella</taxon>
    </lineage>
</organism>
<keyword evidence="7 10" id="KW-0503">Monooxygenase</keyword>
<dbReference type="InterPro" id="IPR002938">
    <property type="entry name" value="FAD-bd"/>
</dbReference>
<evidence type="ECO:0000256" key="7">
    <source>
        <dbReference type="ARBA" id="ARBA00023033"/>
    </source>
</evidence>
<dbReference type="NCBIfam" id="TIGR01988">
    <property type="entry name" value="Ubi-OHases"/>
    <property type="match status" value="1"/>
</dbReference>
<dbReference type="InterPro" id="IPR051205">
    <property type="entry name" value="UbiH/COQ6_monooxygenase"/>
</dbReference>
<dbReference type="Proteomes" id="UP001500795">
    <property type="component" value="Unassembled WGS sequence"/>
</dbReference>
<protein>
    <submittedName>
        <fullName evidence="10">FAD-dependent monooxygenase</fullName>
    </submittedName>
</protein>
<evidence type="ECO:0000256" key="5">
    <source>
        <dbReference type="ARBA" id="ARBA00022827"/>
    </source>
</evidence>
<dbReference type="GO" id="GO:0004497">
    <property type="term" value="F:monooxygenase activity"/>
    <property type="evidence" value="ECO:0007669"/>
    <property type="project" value="UniProtKB-KW"/>
</dbReference>
<dbReference type="InterPro" id="IPR010971">
    <property type="entry name" value="UbiH/COQ6"/>
</dbReference>
<comment type="pathway">
    <text evidence="2">Cofactor biosynthesis; ubiquinone biosynthesis.</text>
</comment>
<proteinExistence type="inferred from homology"/>
<evidence type="ECO:0000313" key="10">
    <source>
        <dbReference type="EMBL" id="GAA3525239.1"/>
    </source>
</evidence>
<dbReference type="EMBL" id="BAABCX010000001">
    <property type="protein sequence ID" value="GAA3525239.1"/>
    <property type="molecule type" value="Genomic_DNA"/>
</dbReference>
<evidence type="ECO:0000256" key="8">
    <source>
        <dbReference type="SAM" id="Phobius"/>
    </source>
</evidence>
<dbReference type="PANTHER" id="PTHR43876">
    <property type="entry name" value="UBIQUINONE BIOSYNTHESIS MONOOXYGENASE COQ6, MITOCHONDRIAL"/>
    <property type="match status" value="1"/>
</dbReference>
<gene>
    <name evidence="10" type="ORF">GCM10022394_00090</name>
</gene>
<evidence type="ECO:0000313" key="11">
    <source>
        <dbReference type="Proteomes" id="UP001500795"/>
    </source>
</evidence>
<sequence length="398" mass="43696">MKNPEVILLMERCDLAIIGGGMVGALAAGLLAATGLDIRLIEAKTPGPFDDTQDHDLRVSAISAASVRLLQQAHAWERVLAMRAWPYQGLEASEWQGFVTRFSAAELDAEYLGFMVENRVLQLALWQALADWQNVTLECPNGLAALRQLDDGAELTLSDGRRLHARLVLACDGAESRTRQFARIGITAWDYAQHCMLINVCTIDTAQDITWQQFHPSGPRAFLPLGGNRASLVWYDAKDRIAQLAGMTNEQLAEQIHNAFPVRLGPVSVLDKGHFPLRRRHANDYAKGAVVLLGDAAHTINPLAGQGVNLGFKDVAVLSKLIHQAVEGGQDFAGPTLLAEYSRQRRPDNLLMQSMMDVFYQAFSNDLLPLKLLRNLGLKAAEHSGPLKTAVMKYAMGL</sequence>
<name>A0ABP6V1I6_9GAMM</name>
<comment type="caution">
    <text evidence="10">The sequence shown here is derived from an EMBL/GenBank/DDBJ whole genome shotgun (WGS) entry which is preliminary data.</text>
</comment>
<feature type="transmembrane region" description="Helical" evidence="8">
    <location>
        <begin position="15"/>
        <end position="36"/>
    </location>
</feature>
<keyword evidence="8" id="KW-0812">Transmembrane</keyword>
<keyword evidence="4" id="KW-0285">Flavoprotein</keyword>
<keyword evidence="8" id="KW-0472">Membrane</keyword>